<feature type="signal peptide" evidence="1">
    <location>
        <begin position="1"/>
        <end position="23"/>
    </location>
</feature>
<organism evidence="2 3">
    <name type="scientific">Algoriphagus aestuariicola</name>
    <dbReference type="NCBI Taxonomy" id="1852016"/>
    <lineage>
        <taxon>Bacteria</taxon>
        <taxon>Pseudomonadati</taxon>
        <taxon>Bacteroidota</taxon>
        <taxon>Cytophagia</taxon>
        <taxon>Cytophagales</taxon>
        <taxon>Cyclobacteriaceae</taxon>
        <taxon>Algoriphagus</taxon>
    </lineage>
</organism>
<evidence type="ECO:0000256" key="1">
    <source>
        <dbReference type="SAM" id="SignalP"/>
    </source>
</evidence>
<evidence type="ECO:0000313" key="2">
    <source>
        <dbReference type="EMBL" id="MBN7801534.1"/>
    </source>
</evidence>
<proteinExistence type="predicted"/>
<dbReference type="EMBL" id="JAFKCW010000002">
    <property type="protein sequence ID" value="MBN7801534.1"/>
    <property type="molecule type" value="Genomic_DNA"/>
</dbReference>
<keyword evidence="1" id="KW-0732">Signal</keyword>
<dbReference type="InterPro" id="IPR045748">
    <property type="entry name" value="DcaP"/>
</dbReference>
<reference evidence="2 3" key="1">
    <citation type="submission" date="2021-03" db="EMBL/GenBank/DDBJ databases">
        <title>novel species isolated from a fishpond in China.</title>
        <authorList>
            <person name="Lu H."/>
            <person name="Cai Z."/>
        </authorList>
    </citation>
    <scope>NUCLEOTIDE SEQUENCE [LARGE SCALE GENOMIC DNA]</scope>
    <source>
        <strain evidence="2 3">JCM 31546</strain>
    </source>
</reference>
<dbReference type="Pfam" id="PF19577">
    <property type="entry name" value="DcaP"/>
    <property type="match status" value="1"/>
</dbReference>
<evidence type="ECO:0000313" key="3">
    <source>
        <dbReference type="Proteomes" id="UP000664698"/>
    </source>
</evidence>
<accession>A0ABS3BQG4</accession>
<dbReference type="RefSeq" id="WP_206569514.1">
    <property type="nucleotide sequence ID" value="NZ_JAFKCW010000002.1"/>
</dbReference>
<feature type="chain" id="PRO_5045638835" evidence="1">
    <location>
        <begin position="24"/>
        <end position="378"/>
    </location>
</feature>
<dbReference type="Proteomes" id="UP000664698">
    <property type="component" value="Unassembled WGS sequence"/>
</dbReference>
<dbReference type="SUPFAM" id="SSF56935">
    <property type="entry name" value="Porins"/>
    <property type="match status" value="1"/>
</dbReference>
<sequence>MKSLCTALLSILFILPARSQSEAKPNSELPPGWWLIPRTDTRFKFGGYVKLDFIHDFNPIASPDFFDVSKIPTDGSKGQSSHLHAKETRFNLDVRTDTKVGELRAFVETDFYGTNGGLRLRHAFLEINGKWLAGQWWSNFMDESMIPNTLDFEKPGAYLFARNPMIRYKHSISKDAYVAFAVEEPHANAQAPAQSGKFENPLPDFTGRYRLTKPWGHVQLSAFAAKLVYRFDTGDMDKVSLFGGSASGIFNIAQKDRLFYQVAYGPGVARFRGGMSAALDGAGELQALTDLGYTLGYERHWTSSLYSVFVYNHGEIDNTEGQAPNAAAIGSYAAADLIWNFTEKAFVGIEYLWGMREDLDGSDGTANRLQLSLRYSFP</sequence>
<comment type="caution">
    <text evidence="2">The sequence shown here is derived from an EMBL/GenBank/DDBJ whole genome shotgun (WGS) entry which is preliminary data.</text>
</comment>
<keyword evidence="3" id="KW-1185">Reference proteome</keyword>
<protein>
    <submittedName>
        <fullName evidence="2">Porin</fullName>
    </submittedName>
</protein>
<gene>
    <name evidence="2" type="ORF">J0A67_11720</name>
</gene>
<name>A0ABS3BQG4_9BACT</name>